<gene>
    <name evidence="3" type="ORF">MNBD_CHLOROFLEXI01-1069</name>
</gene>
<dbReference type="EMBL" id="UOEU01001128">
    <property type="protein sequence ID" value="VAW43639.1"/>
    <property type="molecule type" value="Genomic_DNA"/>
</dbReference>
<sequence length="263" mass="29098">MTVIDQQLTTVWMVDTPLNEQFEYEPEIAIDRHDLPWEPVQRRMMMIMTFVLVGLFLFALLVIPRLEKADLPLLGNGSSETAVNGANVLVPQTAVNYQGKISAVFSDEVKYWEADIVRWAGEHNLDPDMVATVMQIESCGDPQALSIAGAQGLFQVMPFHFTAGEAMLDPNTNARRGMNYLTERLVQTNGDVGKAFAGYNGGHVAAGGSWDSWANETQRYFVWSTGIYEDAKAGLTQSPTLQQWYAAGGTSLCQQAATRLNLR</sequence>
<name>A0A3B0W2W5_9ZZZZ</name>
<dbReference type="InterPro" id="IPR008258">
    <property type="entry name" value="Transglycosylase_SLT_dom_1"/>
</dbReference>
<keyword evidence="1" id="KW-1133">Transmembrane helix</keyword>
<dbReference type="Pfam" id="PF01464">
    <property type="entry name" value="SLT"/>
    <property type="match status" value="1"/>
</dbReference>
<evidence type="ECO:0000256" key="1">
    <source>
        <dbReference type="SAM" id="Phobius"/>
    </source>
</evidence>
<dbReference type="Gene3D" id="1.10.530.10">
    <property type="match status" value="1"/>
</dbReference>
<proteinExistence type="predicted"/>
<dbReference type="InterPro" id="IPR023346">
    <property type="entry name" value="Lysozyme-like_dom_sf"/>
</dbReference>
<dbReference type="PANTHER" id="PTHR37423">
    <property type="entry name" value="SOLUBLE LYTIC MUREIN TRANSGLYCOSYLASE-RELATED"/>
    <property type="match status" value="1"/>
</dbReference>
<evidence type="ECO:0000313" key="3">
    <source>
        <dbReference type="EMBL" id="VAW43639.1"/>
    </source>
</evidence>
<dbReference type="AlphaFoldDB" id="A0A3B0W2W5"/>
<dbReference type="PANTHER" id="PTHR37423:SF2">
    <property type="entry name" value="MEMBRANE-BOUND LYTIC MUREIN TRANSGLYCOSYLASE C"/>
    <property type="match status" value="1"/>
</dbReference>
<dbReference type="SUPFAM" id="SSF53955">
    <property type="entry name" value="Lysozyme-like"/>
    <property type="match status" value="1"/>
</dbReference>
<dbReference type="CDD" id="cd00254">
    <property type="entry name" value="LT-like"/>
    <property type="match status" value="1"/>
</dbReference>
<feature type="transmembrane region" description="Helical" evidence="1">
    <location>
        <begin position="44"/>
        <end position="63"/>
    </location>
</feature>
<accession>A0A3B0W2W5</accession>
<organism evidence="3">
    <name type="scientific">hydrothermal vent metagenome</name>
    <dbReference type="NCBI Taxonomy" id="652676"/>
    <lineage>
        <taxon>unclassified sequences</taxon>
        <taxon>metagenomes</taxon>
        <taxon>ecological metagenomes</taxon>
    </lineage>
</organism>
<feature type="domain" description="Transglycosylase SLT" evidence="2">
    <location>
        <begin position="119"/>
        <end position="205"/>
    </location>
</feature>
<evidence type="ECO:0000259" key="2">
    <source>
        <dbReference type="Pfam" id="PF01464"/>
    </source>
</evidence>
<keyword evidence="1" id="KW-0472">Membrane</keyword>
<protein>
    <recommendedName>
        <fullName evidence="2">Transglycosylase SLT domain-containing protein</fullName>
    </recommendedName>
</protein>
<keyword evidence="1" id="KW-0812">Transmembrane</keyword>
<reference evidence="3" key="1">
    <citation type="submission" date="2018-06" db="EMBL/GenBank/DDBJ databases">
        <authorList>
            <person name="Zhirakovskaya E."/>
        </authorList>
    </citation>
    <scope>NUCLEOTIDE SEQUENCE</scope>
</reference>